<keyword evidence="2" id="KW-0238">DNA-binding</keyword>
<dbReference type="SUPFAM" id="SSF53822">
    <property type="entry name" value="Periplasmic binding protein-like I"/>
    <property type="match status" value="1"/>
</dbReference>
<evidence type="ECO:0000313" key="6">
    <source>
        <dbReference type="Proteomes" id="UP000051739"/>
    </source>
</evidence>
<dbReference type="InterPro" id="IPR028082">
    <property type="entry name" value="Peripla_BP_I"/>
</dbReference>
<dbReference type="SMART" id="SM00354">
    <property type="entry name" value="HTH_LACI"/>
    <property type="match status" value="1"/>
</dbReference>
<dbReference type="GO" id="GO:0000976">
    <property type="term" value="F:transcription cis-regulatory region binding"/>
    <property type="evidence" value="ECO:0007669"/>
    <property type="project" value="TreeGrafter"/>
</dbReference>
<dbReference type="CDD" id="cd01392">
    <property type="entry name" value="HTH_LacI"/>
    <property type="match status" value="1"/>
</dbReference>
<dbReference type="AlphaFoldDB" id="A0A0R1V745"/>
<dbReference type="SUPFAM" id="SSF47413">
    <property type="entry name" value="lambda repressor-like DNA-binding domains"/>
    <property type="match status" value="1"/>
</dbReference>
<evidence type="ECO:0000256" key="1">
    <source>
        <dbReference type="ARBA" id="ARBA00023015"/>
    </source>
</evidence>
<feature type="domain" description="HTH lacI-type" evidence="4">
    <location>
        <begin position="2"/>
        <end position="48"/>
    </location>
</feature>
<dbReference type="PANTHER" id="PTHR30146">
    <property type="entry name" value="LACI-RELATED TRANSCRIPTIONAL REPRESSOR"/>
    <property type="match status" value="1"/>
</dbReference>
<dbReference type="Gene3D" id="1.10.260.40">
    <property type="entry name" value="lambda repressor-like DNA-binding domains"/>
    <property type="match status" value="1"/>
</dbReference>
<keyword evidence="3" id="KW-0804">Transcription</keyword>
<dbReference type="PATRIC" id="fig|1423749.3.peg.701"/>
<dbReference type="Pfam" id="PF13377">
    <property type="entry name" value="Peripla_BP_3"/>
    <property type="match status" value="1"/>
</dbReference>
<evidence type="ECO:0000259" key="4">
    <source>
        <dbReference type="PROSITE" id="PS50932"/>
    </source>
</evidence>
<proteinExistence type="predicted"/>
<dbReference type="GO" id="GO:0003700">
    <property type="term" value="F:DNA-binding transcription factor activity"/>
    <property type="evidence" value="ECO:0007669"/>
    <property type="project" value="TreeGrafter"/>
</dbReference>
<organism evidence="5 6">
    <name type="scientific">Limosilactobacillus gastricus DSM 16045</name>
    <dbReference type="NCBI Taxonomy" id="1423749"/>
    <lineage>
        <taxon>Bacteria</taxon>
        <taxon>Bacillati</taxon>
        <taxon>Bacillota</taxon>
        <taxon>Bacilli</taxon>
        <taxon>Lactobacillales</taxon>
        <taxon>Lactobacillaceae</taxon>
        <taxon>Limosilactobacillus</taxon>
    </lineage>
</organism>
<keyword evidence="6" id="KW-1185">Reference proteome</keyword>
<reference evidence="5 6" key="1">
    <citation type="journal article" date="2015" name="Genome Announc.">
        <title>Expanding the biotechnology potential of lactobacilli through comparative genomics of 213 strains and associated genera.</title>
        <authorList>
            <person name="Sun Z."/>
            <person name="Harris H.M."/>
            <person name="McCann A."/>
            <person name="Guo C."/>
            <person name="Argimon S."/>
            <person name="Zhang W."/>
            <person name="Yang X."/>
            <person name="Jeffery I.B."/>
            <person name="Cooney J.C."/>
            <person name="Kagawa T.F."/>
            <person name="Liu W."/>
            <person name="Song Y."/>
            <person name="Salvetti E."/>
            <person name="Wrobel A."/>
            <person name="Rasinkangas P."/>
            <person name="Parkhill J."/>
            <person name="Rea M.C."/>
            <person name="O'Sullivan O."/>
            <person name="Ritari J."/>
            <person name="Douillard F.P."/>
            <person name="Paul Ross R."/>
            <person name="Yang R."/>
            <person name="Briner A.E."/>
            <person name="Felis G.E."/>
            <person name="de Vos W.M."/>
            <person name="Barrangou R."/>
            <person name="Klaenhammer T.R."/>
            <person name="Caufield P.W."/>
            <person name="Cui Y."/>
            <person name="Zhang H."/>
            <person name="O'Toole P.W."/>
        </authorList>
    </citation>
    <scope>NUCLEOTIDE SEQUENCE [LARGE SCALE GENOMIC DNA]</scope>
    <source>
        <strain evidence="5 6">DSM 16045</strain>
    </source>
</reference>
<protein>
    <submittedName>
        <fullName evidence="5">Galactose operon repressor</fullName>
    </submittedName>
</protein>
<evidence type="ECO:0000256" key="2">
    <source>
        <dbReference type="ARBA" id="ARBA00023125"/>
    </source>
</evidence>
<dbReference type="Proteomes" id="UP000051739">
    <property type="component" value="Unassembled WGS sequence"/>
</dbReference>
<dbReference type="PANTHER" id="PTHR30146:SF149">
    <property type="entry name" value="HTH-TYPE TRANSCRIPTIONAL REGULATOR EBGR"/>
    <property type="match status" value="1"/>
</dbReference>
<accession>A0A0R1V745</accession>
<dbReference type="Gene3D" id="3.40.50.2300">
    <property type="match status" value="2"/>
</dbReference>
<keyword evidence="1" id="KW-0805">Transcription regulation</keyword>
<dbReference type="InterPro" id="IPR046335">
    <property type="entry name" value="LacI/GalR-like_sensor"/>
</dbReference>
<name>A0A0R1V745_9LACO</name>
<dbReference type="InterPro" id="IPR000843">
    <property type="entry name" value="HTH_LacI"/>
</dbReference>
<dbReference type="EMBL" id="AZFN01000019">
    <property type="protein sequence ID" value="KRM01338.1"/>
    <property type="molecule type" value="Genomic_DNA"/>
</dbReference>
<dbReference type="CDD" id="cd01544">
    <property type="entry name" value="PBP1_GalR"/>
    <property type="match status" value="1"/>
</dbReference>
<dbReference type="PROSITE" id="PS50932">
    <property type="entry name" value="HTH_LACI_2"/>
    <property type="match status" value="1"/>
</dbReference>
<dbReference type="Pfam" id="PF00356">
    <property type="entry name" value="LacI"/>
    <property type="match status" value="1"/>
</dbReference>
<evidence type="ECO:0000256" key="3">
    <source>
        <dbReference type="ARBA" id="ARBA00023163"/>
    </source>
</evidence>
<dbReference type="PROSITE" id="PS00356">
    <property type="entry name" value="HTH_LACI_1"/>
    <property type="match status" value="1"/>
</dbReference>
<evidence type="ECO:0000313" key="5">
    <source>
        <dbReference type="EMBL" id="KRM01338.1"/>
    </source>
</evidence>
<comment type="caution">
    <text evidence="5">The sequence shown here is derived from an EMBL/GenBank/DDBJ whole genome shotgun (WGS) entry which is preliminary data.</text>
</comment>
<sequence>MATIKDIAKKAQVSPTTVSRVLSYDPTLSVNNETRKKVFAAAEALNYTKYQTKYQYRHNGEQLFVVMWCSAQQEINDVYYFSIRQGIESEAKREGYQVTTIYADESWEPLANGAGVIVVGSNQYSASQLSFLKKLDLPVVFADGDLLGQGFASVTIDTTDAVKHVLDHFAKHGQKEVGILAGDLADQYDKDNLIDFRFQDFKALMTQRGLYRSDHVFVGAFTPDSGYAAIKKAIDEGIKLPSALFVANDAMAIGAVKAFQEAGIRIPDQLSLISFNDTSVAQYAFPTLSTVSVNTNQLGQLAVKVITDLQENGQREPYKITLQTQLILRDSSIN</sequence>
<dbReference type="RefSeq" id="WP_056937718.1">
    <property type="nucleotide sequence ID" value="NZ_AZFN01000019.1"/>
</dbReference>
<dbReference type="InterPro" id="IPR010982">
    <property type="entry name" value="Lambda_DNA-bd_dom_sf"/>
</dbReference>
<gene>
    <name evidence="5" type="ORF">FC60_GL000695</name>
</gene>